<accession>A0A8S5M1R9</accession>
<reference evidence="1" key="1">
    <citation type="journal article" date="2021" name="Proc. Natl. Acad. Sci. U.S.A.">
        <title>A Catalog of Tens of Thousands of Viruses from Human Metagenomes Reveals Hidden Associations with Chronic Diseases.</title>
        <authorList>
            <person name="Tisza M.J."/>
            <person name="Buck C.B."/>
        </authorList>
    </citation>
    <scope>NUCLEOTIDE SEQUENCE</scope>
    <source>
        <strain evidence="1">CtrfD19</strain>
    </source>
</reference>
<evidence type="ECO:0000313" key="1">
    <source>
        <dbReference type="EMBL" id="DAD76265.1"/>
    </source>
</evidence>
<protein>
    <submittedName>
        <fullName evidence="1">Uncharacterized protein</fullName>
    </submittedName>
</protein>
<organism evidence="1">
    <name type="scientific">Siphoviridae sp. ctrfD19</name>
    <dbReference type="NCBI Taxonomy" id="2826478"/>
    <lineage>
        <taxon>Viruses</taxon>
        <taxon>Duplodnaviria</taxon>
        <taxon>Heunggongvirae</taxon>
        <taxon>Uroviricota</taxon>
        <taxon>Caudoviricetes</taxon>
    </lineage>
</organism>
<sequence length="30" mass="3390">MPSIKMQNITVFFFANSGNIHCFLSAMRIA</sequence>
<proteinExistence type="predicted"/>
<dbReference type="EMBL" id="BK014797">
    <property type="protein sequence ID" value="DAD76265.1"/>
    <property type="molecule type" value="Genomic_DNA"/>
</dbReference>
<name>A0A8S5M1R9_9CAUD</name>